<dbReference type="EMBL" id="BAAAIH010000028">
    <property type="protein sequence ID" value="GAA1282096.1"/>
    <property type="molecule type" value="Genomic_DNA"/>
</dbReference>
<keyword evidence="4" id="KW-1185">Reference proteome</keyword>
<comment type="caution">
    <text evidence="3">The sequence shown here is derived from an EMBL/GenBank/DDBJ whole genome shotgun (WGS) entry which is preliminary data.</text>
</comment>
<feature type="chain" id="PRO_5047243078" evidence="2">
    <location>
        <begin position="28"/>
        <end position="211"/>
    </location>
</feature>
<reference evidence="4" key="1">
    <citation type="journal article" date="2019" name="Int. J. Syst. Evol. Microbiol.">
        <title>The Global Catalogue of Microorganisms (GCM) 10K type strain sequencing project: providing services to taxonomists for standard genome sequencing and annotation.</title>
        <authorList>
            <consortium name="The Broad Institute Genomics Platform"/>
            <consortium name="The Broad Institute Genome Sequencing Center for Infectious Disease"/>
            <person name="Wu L."/>
            <person name="Ma J."/>
        </authorList>
    </citation>
    <scope>NUCLEOTIDE SEQUENCE [LARGE SCALE GENOMIC DNA]</scope>
    <source>
        <strain evidence="4">JCM 11448</strain>
    </source>
</reference>
<evidence type="ECO:0000256" key="2">
    <source>
        <dbReference type="SAM" id="SignalP"/>
    </source>
</evidence>
<proteinExistence type="predicted"/>
<sequence>MRIVALTLCSAACAAVAAATAAAPALAEQRHSATTTIRISPRALAPGAEVEVWAFGCPDRVATASSPVFVDDAELTPEGDALFSEATIRSTAARGAHRVTLDCAGGGLVREDGTGVDGVGEDGTGADGAGRDGAGGDGKSGAGGVALAVERPPSPVAPVRAGGGGTAPDEARPRDDIGAAEAYGLVLSGGTAVAVGGLAVHRRRHPSRTAS</sequence>
<organism evidence="3 4">
    <name type="scientific">Streptomyces javensis</name>
    <dbReference type="NCBI Taxonomy" id="114698"/>
    <lineage>
        <taxon>Bacteria</taxon>
        <taxon>Bacillati</taxon>
        <taxon>Actinomycetota</taxon>
        <taxon>Actinomycetes</taxon>
        <taxon>Kitasatosporales</taxon>
        <taxon>Streptomycetaceae</taxon>
        <taxon>Streptomyces</taxon>
        <taxon>Streptomyces violaceusniger group</taxon>
    </lineage>
</organism>
<accession>A0ABP4HR33</accession>
<feature type="signal peptide" evidence="2">
    <location>
        <begin position="1"/>
        <end position="27"/>
    </location>
</feature>
<feature type="region of interest" description="Disordered" evidence="1">
    <location>
        <begin position="112"/>
        <end position="174"/>
    </location>
</feature>
<name>A0ABP4HR33_9ACTN</name>
<evidence type="ECO:0000256" key="1">
    <source>
        <dbReference type="SAM" id="MobiDB-lite"/>
    </source>
</evidence>
<dbReference type="Proteomes" id="UP001500282">
    <property type="component" value="Unassembled WGS sequence"/>
</dbReference>
<protein>
    <submittedName>
        <fullName evidence="3">Uncharacterized protein</fullName>
    </submittedName>
</protein>
<evidence type="ECO:0000313" key="4">
    <source>
        <dbReference type="Proteomes" id="UP001500282"/>
    </source>
</evidence>
<gene>
    <name evidence="3" type="ORF">GCM10009579_48310</name>
</gene>
<evidence type="ECO:0000313" key="3">
    <source>
        <dbReference type="EMBL" id="GAA1282096.1"/>
    </source>
</evidence>
<feature type="compositionally biased region" description="Gly residues" evidence="1">
    <location>
        <begin position="115"/>
        <end position="144"/>
    </location>
</feature>
<keyword evidence="2" id="KW-0732">Signal</keyword>